<dbReference type="InterPro" id="IPR013154">
    <property type="entry name" value="ADH-like_N"/>
</dbReference>
<dbReference type="EMBL" id="NCSJ02000190">
    <property type="protein sequence ID" value="RFU27775.1"/>
    <property type="molecule type" value="Genomic_DNA"/>
</dbReference>
<keyword evidence="8" id="KW-1185">Reference proteome</keyword>
<sequence>MGFPELPPSMLACQLLKFHEPYAIHHIPVPSRLDPYDILIKVAVTAFCHTDAMVSANLMKDTQLPITASHEGCGTVVAVGSSVHSFHVGDRVLAGIPRNRCGTCADCTSPQEQYCENRTGGIGMQVDGAFAEYLVADSRNGCQLPDNLDFVNAAPLACAGITAWRGLLEAELSKGQVLGIVGSGGGLGHLLIEFAKAQGLIVVGVDVRDEGLQLSQEAGASLVLDAREGTEAVTRKIMEFTGGVRAAATINLSEAKTAAGLACSITAKHGRMIQIAQPNEICIPYREIIFRDIHVSGSLTSSRKQMQDMVEFVAKHRILVKTNVYHGLNNIPMLVADFHGGKMKGKGVVVVDATQL</sequence>
<dbReference type="PANTHER" id="PTHR42940:SF8">
    <property type="entry name" value="VACUOLAR PROTEIN SORTING-ASSOCIATED PROTEIN 11"/>
    <property type="match status" value="1"/>
</dbReference>
<feature type="non-terminal residue" evidence="7">
    <location>
        <position position="356"/>
    </location>
</feature>
<feature type="domain" description="Enoyl reductase (ER)" evidence="6">
    <location>
        <begin position="19"/>
        <end position="349"/>
    </location>
</feature>
<evidence type="ECO:0000256" key="3">
    <source>
        <dbReference type="ARBA" id="ARBA00022723"/>
    </source>
</evidence>
<dbReference type="PANTHER" id="PTHR42940">
    <property type="entry name" value="ALCOHOL DEHYDROGENASE 1-RELATED"/>
    <property type="match status" value="1"/>
</dbReference>
<protein>
    <recommendedName>
        <fullName evidence="6">Enoyl reductase (ER) domain-containing protein</fullName>
    </recommendedName>
</protein>
<organism evidence="7 8">
    <name type="scientific">Scytalidium lignicola</name>
    <name type="common">Hyphomycete</name>
    <dbReference type="NCBI Taxonomy" id="5539"/>
    <lineage>
        <taxon>Eukaryota</taxon>
        <taxon>Fungi</taxon>
        <taxon>Dikarya</taxon>
        <taxon>Ascomycota</taxon>
        <taxon>Pezizomycotina</taxon>
        <taxon>Leotiomycetes</taxon>
        <taxon>Leotiomycetes incertae sedis</taxon>
        <taxon>Scytalidium</taxon>
    </lineage>
</organism>
<dbReference type="OMA" id="VIPFQEL"/>
<evidence type="ECO:0000256" key="4">
    <source>
        <dbReference type="ARBA" id="ARBA00022833"/>
    </source>
</evidence>
<keyword evidence="3" id="KW-0479">Metal-binding</keyword>
<keyword evidence="4" id="KW-0862">Zinc</keyword>
<dbReference type="SMART" id="SM00829">
    <property type="entry name" value="PKS_ER"/>
    <property type="match status" value="1"/>
</dbReference>
<evidence type="ECO:0000256" key="1">
    <source>
        <dbReference type="ARBA" id="ARBA00001947"/>
    </source>
</evidence>
<reference evidence="7 8" key="1">
    <citation type="submission" date="2018-05" db="EMBL/GenBank/DDBJ databases">
        <title>Draft genome sequence of Scytalidium lignicola DSM 105466, a ubiquitous saprotrophic fungus.</title>
        <authorList>
            <person name="Buettner E."/>
            <person name="Gebauer A.M."/>
            <person name="Hofrichter M."/>
            <person name="Liers C."/>
            <person name="Kellner H."/>
        </authorList>
    </citation>
    <scope>NUCLEOTIDE SEQUENCE [LARGE SCALE GENOMIC DNA]</scope>
    <source>
        <strain evidence="7 8">DSM 105466</strain>
    </source>
</reference>
<dbReference type="Gene3D" id="3.90.180.10">
    <property type="entry name" value="Medium-chain alcohol dehydrogenases, catalytic domain"/>
    <property type="match status" value="1"/>
</dbReference>
<comment type="similarity">
    <text evidence="2">Belongs to the zinc-containing alcohol dehydrogenase family.</text>
</comment>
<evidence type="ECO:0000259" key="6">
    <source>
        <dbReference type="SMART" id="SM00829"/>
    </source>
</evidence>
<comment type="caution">
    <text evidence="7">The sequence shown here is derived from an EMBL/GenBank/DDBJ whole genome shotgun (WGS) entry which is preliminary data.</text>
</comment>
<evidence type="ECO:0000313" key="8">
    <source>
        <dbReference type="Proteomes" id="UP000258309"/>
    </source>
</evidence>
<dbReference type="GO" id="GO:0004022">
    <property type="term" value="F:alcohol dehydrogenase (NAD+) activity"/>
    <property type="evidence" value="ECO:0007669"/>
    <property type="project" value="TreeGrafter"/>
</dbReference>
<dbReference type="InterPro" id="IPR011032">
    <property type="entry name" value="GroES-like_sf"/>
</dbReference>
<dbReference type="Proteomes" id="UP000258309">
    <property type="component" value="Unassembled WGS sequence"/>
</dbReference>
<dbReference type="Gene3D" id="3.40.50.720">
    <property type="entry name" value="NAD(P)-binding Rossmann-like Domain"/>
    <property type="match status" value="1"/>
</dbReference>
<dbReference type="GO" id="GO:0005737">
    <property type="term" value="C:cytoplasm"/>
    <property type="evidence" value="ECO:0007669"/>
    <property type="project" value="TreeGrafter"/>
</dbReference>
<evidence type="ECO:0000256" key="5">
    <source>
        <dbReference type="ARBA" id="ARBA00023002"/>
    </source>
</evidence>
<comment type="cofactor">
    <cofactor evidence="1">
        <name>Zn(2+)</name>
        <dbReference type="ChEBI" id="CHEBI:29105"/>
    </cofactor>
</comment>
<dbReference type="AlphaFoldDB" id="A0A3E2H344"/>
<dbReference type="SUPFAM" id="SSF51735">
    <property type="entry name" value="NAD(P)-binding Rossmann-fold domains"/>
    <property type="match status" value="1"/>
</dbReference>
<feature type="non-terminal residue" evidence="7">
    <location>
        <position position="1"/>
    </location>
</feature>
<accession>A0A3E2H344</accession>
<evidence type="ECO:0000313" key="7">
    <source>
        <dbReference type="EMBL" id="RFU27775.1"/>
    </source>
</evidence>
<dbReference type="STRING" id="5539.A0A3E2H344"/>
<keyword evidence="5" id="KW-0560">Oxidoreductase</keyword>
<dbReference type="InterPro" id="IPR020843">
    <property type="entry name" value="ER"/>
</dbReference>
<name>A0A3E2H344_SCYLI</name>
<dbReference type="SUPFAM" id="SSF50129">
    <property type="entry name" value="GroES-like"/>
    <property type="match status" value="1"/>
</dbReference>
<dbReference type="InterPro" id="IPR036291">
    <property type="entry name" value="NAD(P)-bd_dom_sf"/>
</dbReference>
<dbReference type="OrthoDB" id="256333at2759"/>
<proteinExistence type="inferred from homology"/>
<dbReference type="GO" id="GO:0046872">
    <property type="term" value="F:metal ion binding"/>
    <property type="evidence" value="ECO:0007669"/>
    <property type="project" value="UniProtKB-KW"/>
</dbReference>
<dbReference type="Pfam" id="PF08240">
    <property type="entry name" value="ADH_N"/>
    <property type="match status" value="1"/>
</dbReference>
<dbReference type="Pfam" id="PF00107">
    <property type="entry name" value="ADH_zinc_N"/>
    <property type="match status" value="1"/>
</dbReference>
<dbReference type="InterPro" id="IPR013149">
    <property type="entry name" value="ADH-like_C"/>
</dbReference>
<gene>
    <name evidence="7" type="ORF">B7463_g8554</name>
</gene>
<evidence type="ECO:0000256" key="2">
    <source>
        <dbReference type="ARBA" id="ARBA00008072"/>
    </source>
</evidence>